<dbReference type="Pfam" id="PF17479">
    <property type="entry name" value="DUF3048_C"/>
    <property type="match status" value="1"/>
</dbReference>
<comment type="caution">
    <text evidence="2">The sequence shown here is derived from an EMBL/GenBank/DDBJ whole genome shotgun (WGS) entry which is preliminary data.</text>
</comment>
<dbReference type="InterPro" id="IPR023158">
    <property type="entry name" value="YerB-like_sf"/>
</dbReference>
<dbReference type="AlphaFoldDB" id="A0A0G0ZIK9"/>
<proteinExistence type="predicted"/>
<evidence type="ECO:0000259" key="1">
    <source>
        <dbReference type="Pfam" id="PF17479"/>
    </source>
</evidence>
<dbReference type="Gene3D" id="3.50.90.10">
    <property type="entry name" value="YerB-like"/>
    <property type="match status" value="1"/>
</dbReference>
<evidence type="ECO:0000313" key="2">
    <source>
        <dbReference type="EMBL" id="KKS12833.1"/>
    </source>
</evidence>
<protein>
    <recommendedName>
        <fullName evidence="1">DUF3048 domain-containing protein</fullName>
    </recommendedName>
</protein>
<dbReference type="InterPro" id="IPR035328">
    <property type="entry name" value="DUF3048_C"/>
</dbReference>
<reference evidence="2 3" key="1">
    <citation type="journal article" date="2015" name="Nature">
        <title>rRNA introns, odd ribosomes, and small enigmatic genomes across a large radiation of phyla.</title>
        <authorList>
            <person name="Brown C.T."/>
            <person name="Hug L.A."/>
            <person name="Thomas B.C."/>
            <person name="Sharon I."/>
            <person name="Castelle C.J."/>
            <person name="Singh A."/>
            <person name="Wilkins M.J."/>
            <person name="Williams K.H."/>
            <person name="Banfield J.F."/>
        </authorList>
    </citation>
    <scope>NUCLEOTIDE SEQUENCE [LARGE SCALE GENOMIC DNA]</scope>
</reference>
<name>A0A0G0ZIK9_9BACT</name>
<dbReference type="EMBL" id="LCBQ01000031">
    <property type="protein sequence ID" value="KKS12833.1"/>
    <property type="molecule type" value="Genomic_DNA"/>
</dbReference>
<gene>
    <name evidence="2" type="ORF">UU70_C0031G0003</name>
</gene>
<sequence length="162" mass="18571">MFHIIKSHISPNISTIFNHLKNSFLGYPHQEKEPKKNLSNLTDEVNVNYPGSHAVYWTYDPETNLYSRFRNNSIETDKDNGQTVKAGVVVVIKTTSRFLKEQYISVEVQGEGMAQIYQNGGVVNGKWKKNPVQLDSRLYFYDDSGKEIQFAPGKIWVEIVVN</sequence>
<dbReference type="Proteomes" id="UP000034380">
    <property type="component" value="Unassembled WGS sequence"/>
</dbReference>
<evidence type="ECO:0000313" key="3">
    <source>
        <dbReference type="Proteomes" id="UP000034380"/>
    </source>
</evidence>
<dbReference type="SUPFAM" id="SSF159774">
    <property type="entry name" value="YerB-like"/>
    <property type="match status" value="1"/>
</dbReference>
<accession>A0A0G0ZIK9</accession>
<feature type="domain" description="DUF3048" evidence="1">
    <location>
        <begin position="45"/>
        <end position="157"/>
    </location>
</feature>
<organism evidence="2 3">
    <name type="scientific">Candidatus Yanofskybacteria bacterium GW2011_GWA1_41_6</name>
    <dbReference type="NCBI Taxonomy" id="1619020"/>
    <lineage>
        <taxon>Bacteria</taxon>
        <taxon>Candidatus Yanofskyibacteriota</taxon>
    </lineage>
</organism>